<keyword evidence="1" id="KW-0732">Signal</keyword>
<feature type="signal peptide" evidence="1">
    <location>
        <begin position="1"/>
        <end position="24"/>
    </location>
</feature>
<sequence length="78" mass="7709">MGIRNRLRAGVAALALLAAGAAGASAEIAISANDNKAVLRNGVAGVAQNPAPDTISIIDLAARPPRVAAEIQVPTSVV</sequence>
<protein>
    <submittedName>
        <fullName evidence="2">Uncharacterized protein</fullName>
    </submittedName>
</protein>
<gene>
    <name evidence="2" type="ORF">M0638_16585</name>
</gene>
<accession>A0A9X1YAA6</accession>
<feature type="chain" id="PRO_5040852721" evidence="1">
    <location>
        <begin position="25"/>
        <end position="78"/>
    </location>
</feature>
<keyword evidence="3" id="KW-1185">Reference proteome</keyword>
<proteinExistence type="predicted"/>
<name>A0A9X1YAA6_9PROT</name>
<dbReference type="AlphaFoldDB" id="A0A9X1YAA6"/>
<evidence type="ECO:0000313" key="2">
    <source>
        <dbReference type="EMBL" id="MCK8785995.1"/>
    </source>
</evidence>
<reference evidence="2" key="1">
    <citation type="submission" date="2022-04" db="EMBL/GenBank/DDBJ databases">
        <title>Roseomonas acroporae sp. nov., isolated from coral Acropora digitifera.</title>
        <authorList>
            <person name="Sun H."/>
        </authorList>
    </citation>
    <scope>NUCLEOTIDE SEQUENCE</scope>
    <source>
        <strain evidence="2">NAR14</strain>
    </source>
</reference>
<feature type="non-terminal residue" evidence="2">
    <location>
        <position position="78"/>
    </location>
</feature>
<organism evidence="2 3">
    <name type="scientific">Roseomonas acroporae</name>
    <dbReference type="NCBI Taxonomy" id="2937791"/>
    <lineage>
        <taxon>Bacteria</taxon>
        <taxon>Pseudomonadati</taxon>
        <taxon>Pseudomonadota</taxon>
        <taxon>Alphaproteobacteria</taxon>
        <taxon>Acetobacterales</taxon>
        <taxon>Roseomonadaceae</taxon>
        <taxon>Roseomonas</taxon>
    </lineage>
</organism>
<dbReference type="EMBL" id="JALPRX010000071">
    <property type="protein sequence ID" value="MCK8785995.1"/>
    <property type="molecule type" value="Genomic_DNA"/>
</dbReference>
<evidence type="ECO:0000256" key="1">
    <source>
        <dbReference type="SAM" id="SignalP"/>
    </source>
</evidence>
<dbReference type="Proteomes" id="UP001139516">
    <property type="component" value="Unassembled WGS sequence"/>
</dbReference>
<comment type="caution">
    <text evidence="2">The sequence shown here is derived from an EMBL/GenBank/DDBJ whole genome shotgun (WGS) entry which is preliminary data.</text>
</comment>
<evidence type="ECO:0000313" key="3">
    <source>
        <dbReference type="Proteomes" id="UP001139516"/>
    </source>
</evidence>